<keyword evidence="2" id="KW-0813">Transport</keyword>
<feature type="region of interest" description="Disordered" evidence="8">
    <location>
        <begin position="1"/>
        <end position="245"/>
    </location>
</feature>
<protein>
    <recommendedName>
        <fullName evidence="15">TRPM SLOG domain-containing protein</fullName>
    </recommendedName>
</protein>
<feature type="transmembrane region" description="Helical" evidence="9">
    <location>
        <begin position="1215"/>
        <end position="1233"/>
    </location>
</feature>
<evidence type="ECO:0000256" key="8">
    <source>
        <dbReference type="SAM" id="MobiDB-lite"/>
    </source>
</evidence>
<dbReference type="GeneID" id="20247882"/>
<evidence type="ECO:0000259" key="10">
    <source>
        <dbReference type="Pfam" id="PF00520"/>
    </source>
</evidence>
<keyword evidence="6 9" id="KW-0472">Membrane</keyword>
<evidence type="ECO:0000256" key="3">
    <source>
        <dbReference type="ARBA" id="ARBA00022692"/>
    </source>
</evidence>
<dbReference type="PANTHER" id="PTHR13800:SF12">
    <property type="entry name" value="TRANSIENT RECEPTOR POTENTIAL CATION CHANNEL SUBFAMILY M MEMBER-LIKE 2"/>
    <property type="match status" value="1"/>
</dbReference>
<feature type="compositionally biased region" description="Basic and acidic residues" evidence="8">
    <location>
        <begin position="63"/>
        <end position="72"/>
    </location>
</feature>
<feature type="compositionally biased region" description="Polar residues" evidence="8">
    <location>
        <begin position="202"/>
        <end position="211"/>
    </location>
</feature>
<dbReference type="Pfam" id="PF00520">
    <property type="entry name" value="Ion_trans"/>
    <property type="match status" value="1"/>
</dbReference>
<dbReference type="EMBL" id="KB202619">
    <property type="protein sequence ID" value="ESO89164.1"/>
    <property type="molecule type" value="Genomic_DNA"/>
</dbReference>
<feature type="compositionally biased region" description="Basic and acidic residues" evidence="8">
    <location>
        <begin position="104"/>
        <end position="120"/>
    </location>
</feature>
<dbReference type="Pfam" id="PF25508">
    <property type="entry name" value="TRPM2"/>
    <property type="match status" value="1"/>
</dbReference>
<evidence type="ECO:0000256" key="1">
    <source>
        <dbReference type="ARBA" id="ARBA00004141"/>
    </source>
</evidence>
<feature type="compositionally biased region" description="Acidic residues" evidence="8">
    <location>
        <begin position="1051"/>
        <end position="1068"/>
    </location>
</feature>
<comment type="subcellular location">
    <subcellularLocation>
        <location evidence="1">Membrane</location>
        <topology evidence="1">Multi-pass membrane protein</topology>
    </subcellularLocation>
</comment>
<feature type="compositionally biased region" description="Polar residues" evidence="8">
    <location>
        <begin position="26"/>
        <end position="36"/>
    </location>
</feature>
<dbReference type="Gene3D" id="3.40.50.450">
    <property type="match status" value="1"/>
</dbReference>
<evidence type="ECO:0000259" key="12">
    <source>
        <dbReference type="Pfam" id="PF25508"/>
    </source>
</evidence>
<evidence type="ECO:0000256" key="2">
    <source>
        <dbReference type="ARBA" id="ARBA00022448"/>
    </source>
</evidence>
<evidence type="ECO:0000256" key="6">
    <source>
        <dbReference type="ARBA" id="ARBA00023136"/>
    </source>
</evidence>
<dbReference type="Pfam" id="PF18139">
    <property type="entry name" value="LSDAT_euk"/>
    <property type="match status" value="1"/>
</dbReference>
<evidence type="ECO:0000256" key="9">
    <source>
        <dbReference type="SAM" id="Phobius"/>
    </source>
</evidence>
<feature type="compositionally biased region" description="Polar residues" evidence="8">
    <location>
        <begin position="121"/>
        <end position="138"/>
    </location>
</feature>
<feature type="transmembrane region" description="Helical" evidence="9">
    <location>
        <begin position="1277"/>
        <end position="1300"/>
    </location>
</feature>
<dbReference type="GO" id="GO:0099604">
    <property type="term" value="F:ligand-gated calcium channel activity"/>
    <property type="evidence" value="ECO:0007669"/>
    <property type="project" value="TreeGrafter"/>
</dbReference>
<dbReference type="RefSeq" id="XP_009060203.1">
    <property type="nucleotide sequence ID" value="XM_009061955.1"/>
</dbReference>
<dbReference type="InterPro" id="IPR057366">
    <property type="entry name" value="TRPM-like"/>
</dbReference>
<dbReference type="OrthoDB" id="310870at2759"/>
<evidence type="ECO:0000256" key="7">
    <source>
        <dbReference type="ARBA" id="ARBA00023303"/>
    </source>
</evidence>
<dbReference type="HOGENOM" id="CLU_001390_0_3_1"/>
<feature type="domain" description="TRPM-like" evidence="12">
    <location>
        <begin position="714"/>
        <end position="1001"/>
    </location>
</feature>
<feature type="compositionally biased region" description="Basic residues" evidence="8">
    <location>
        <begin position="164"/>
        <end position="174"/>
    </location>
</feature>
<keyword evidence="4 9" id="KW-1133">Transmembrane helix</keyword>
<evidence type="ECO:0008006" key="15">
    <source>
        <dbReference type="Google" id="ProtNLM"/>
    </source>
</evidence>
<dbReference type="Proteomes" id="UP000030746">
    <property type="component" value="Unassembled WGS sequence"/>
</dbReference>
<keyword evidence="5" id="KW-0406">Ion transport</keyword>
<dbReference type="KEGG" id="lgi:LOTGIDRAFT_229069"/>
<feature type="region of interest" description="Disordered" evidence="8">
    <location>
        <begin position="1051"/>
        <end position="1101"/>
    </location>
</feature>
<dbReference type="CTD" id="20247882"/>
<dbReference type="GO" id="GO:0005886">
    <property type="term" value="C:plasma membrane"/>
    <property type="evidence" value="ECO:0007669"/>
    <property type="project" value="TreeGrafter"/>
</dbReference>
<feature type="transmembrane region" description="Helical" evidence="9">
    <location>
        <begin position="1140"/>
        <end position="1159"/>
    </location>
</feature>
<feature type="compositionally biased region" description="Basic residues" evidence="8">
    <location>
        <begin position="189"/>
        <end position="199"/>
    </location>
</feature>
<sequence>MYRDQNGARKQTFSVGSDRDLDDIANLNSFSSTQFKNKLKGETPKGAMSHFSSSFTSPGSADPPHHGSKTGDEEPTSSNQPTTHWTIESPTHQKKEQQVMYIESPEHKVSKIPRPTREESTINSAELPSPRNSNSANYNEMELKETDPFNTFIQSGKSGLSRNSSRKKKKHKHKSAENTPDEEYEESKRHKKRKKHKHNQGTEDSFASTDAYTVEDFEKHGYVGDKLPPKPRKKEEDTVSVGSNGTYIVDDLDKESSFKGSINSMFKRARSTMKLTDDQQRNKRPVSKKILSNQKKTASFISKKIFQRECNRYTLDVDSKVGNCQCGRDVEWHIDMGIPVTESQRKEKWSMQTHTDKKACDSFGEITFRGFGHDTTNSPYVRLDPSTNLNDVWDILIEHWGLPVPKLLISVTGGAKKFDLKARLRTVLKQGLIHAAKSTGAWIVTGGTAAGVMEFVGEAVRDHIFSTGNPEQNRVVALGIATWGVINNRLALDGEGANGLFPAVYAVEDTVDQGDGAPLDHNHTHFILVDNGTHGKYGGEIEFRSKLESYISQKVETGVATTQSVHVPCVLLVVEGGINTMKTVLETLRRNTPVVVINGTGRCADLIAYGYKLTKKKNDDEISRKSVEIDEILKEQTRKCLGVSDPEKIRSLVKELNECLHNRRLVNVFSLERADVKEIDRAILYALLKANKSDAHSQLALALAWNRCDIARHEIFTTDNRQKWNPSSLYDAMVTALVQDRTDFVQSFLDNGVDFHKFLTKETLWNIYCLTSNDMMDANGDVMRYMLGYIKQTWLSYFTCRETENFDKSPSLLKNVSKVIVHLLKDSAMDFYHGEEYYVTAREVGMKWLGNTDTLKTLKSRITQQNLTATTKKTKKKKPKDSHDFENPARELFIWAILFNRRSMAHLFWKLGQDQIGAAVVASSLLKAMAEVAEHEEELELSADLNEHAEVYERLATNVLAECYGKDKKMAQQLLIREQTLWGDRTVFQIANNNTLMDFLEHSCCQTKLNTIWKGAMALYTSEPKICLCILFPVLLPFIKFSTHKSLEDIIDDDDDDDDEEEEAEAENTESKDSNRPPPGNKVVPAETDKKKGFTPAKSRRKKDLVKKKMYGVDYFKCDRNNVNILSALVFFYSAPVTKFYTGLVAYLVFLGVFTYFVLVDLRPVIEENSPSLLEYITWVWLGTMVIEELRQIIVLDQPPIYKLRNWFESVWNRFDLAMYMLFLISVVLRYTIFNTDFLWARISYSITLAMFYLRLMQSFFISKNMGPKVIMIEKMLTDLFFFFLILLVFIMSFGIAYQANLYPNSPSSWVILKNILYLPYWQMYGELFLERVEGEEEGCTYNETIWREDLSQRCPETNAFVPVLLAIYMILTNILLVNLLIAMFSYTFQTIQDNSLKVWRFYRLSLVQELFDRPTLVPPLVIINHIYRLFKLMVNKTCGDFQKKDDFCEKLTREENLRLSLFERGAMENYLSHSLMKERELLDNKVTTTAERSSQGADEVSYLRHCIDDLSEQMGNNNFRMTQMMKMMEDLMKKQNVKQSLDLKLEDYTHA</sequence>
<name>V4BKQ3_LOTGI</name>
<reference evidence="13 14" key="1">
    <citation type="journal article" date="2013" name="Nature">
        <title>Insights into bilaterian evolution from three spiralian genomes.</title>
        <authorList>
            <person name="Simakov O."/>
            <person name="Marletaz F."/>
            <person name="Cho S.J."/>
            <person name="Edsinger-Gonzales E."/>
            <person name="Havlak P."/>
            <person name="Hellsten U."/>
            <person name="Kuo D.H."/>
            <person name="Larsson T."/>
            <person name="Lv J."/>
            <person name="Arendt D."/>
            <person name="Savage R."/>
            <person name="Osoegawa K."/>
            <person name="de Jong P."/>
            <person name="Grimwood J."/>
            <person name="Chapman J.A."/>
            <person name="Shapiro H."/>
            <person name="Aerts A."/>
            <person name="Otillar R.P."/>
            <person name="Terry A.Y."/>
            <person name="Boore J.L."/>
            <person name="Grigoriev I.V."/>
            <person name="Lindberg D.R."/>
            <person name="Seaver E.C."/>
            <person name="Weisblat D.A."/>
            <person name="Putnam N.H."/>
            <person name="Rokhsar D.S."/>
        </authorList>
    </citation>
    <scope>NUCLEOTIDE SEQUENCE [LARGE SCALE GENOMIC DNA]</scope>
</reference>
<evidence type="ECO:0000256" key="4">
    <source>
        <dbReference type="ARBA" id="ARBA00022989"/>
    </source>
</evidence>
<feature type="transmembrane region" description="Helical" evidence="9">
    <location>
        <begin position="1239"/>
        <end position="1256"/>
    </location>
</feature>
<dbReference type="OMA" id="VAYHANM"/>
<dbReference type="InterPro" id="IPR050927">
    <property type="entry name" value="TRPM"/>
</dbReference>
<evidence type="ECO:0000259" key="11">
    <source>
        <dbReference type="Pfam" id="PF18139"/>
    </source>
</evidence>
<evidence type="ECO:0000256" key="5">
    <source>
        <dbReference type="ARBA" id="ARBA00023065"/>
    </source>
</evidence>
<keyword evidence="14" id="KW-1185">Reference proteome</keyword>
<feature type="compositionally biased region" description="Low complexity" evidence="8">
    <location>
        <begin position="49"/>
        <end position="60"/>
    </location>
</feature>
<gene>
    <name evidence="13" type="ORF">LOTGIDRAFT_229069</name>
</gene>
<proteinExistence type="predicted"/>
<organism evidence="13 14">
    <name type="scientific">Lottia gigantea</name>
    <name type="common">Giant owl limpet</name>
    <dbReference type="NCBI Taxonomy" id="225164"/>
    <lineage>
        <taxon>Eukaryota</taxon>
        <taxon>Metazoa</taxon>
        <taxon>Spiralia</taxon>
        <taxon>Lophotrochozoa</taxon>
        <taxon>Mollusca</taxon>
        <taxon>Gastropoda</taxon>
        <taxon>Patellogastropoda</taxon>
        <taxon>Lottioidea</taxon>
        <taxon>Lottiidae</taxon>
        <taxon>Lottia</taxon>
    </lineage>
</organism>
<dbReference type="PANTHER" id="PTHR13800">
    <property type="entry name" value="TRANSIENT RECEPTOR POTENTIAL CATION CHANNEL, SUBFAMILY M, MEMBER 6"/>
    <property type="match status" value="1"/>
</dbReference>
<keyword evidence="7" id="KW-0407">Ion channel</keyword>
<dbReference type="InterPro" id="IPR041491">
    <property type="entry name" value="TRPM_SLOG"/>
</dbReference>
<feature type="domain" description="Ion transport" evidence="10">
    <location>
        <begin position="1146"/>
        <end position="1395"/>
    </location>
</feature>
<keyword evidence="3 9" id="KW-0812">Transmembrane</keyword>
<accession>V4BKQ3</accession>
<dbReference type="InterPro" id="IPR005821">
    <property type="entry name" value="Ion_trans_dom"/>
</dbReference>
<feature type="compositionally biased region" description="Polar residues" evidence="8">
    <location>
        <begin position="76"/>
        <end position="90"/>
    </location>
</feature>
<evidence type="ECO:0000313" key="14">
    <source>
        <dbReference type="Proteomes" id="UP000030746"/>
    </source>
</evidence>
<dbReference type="STRING" id="225164.V4BKQ3"/>
<feature type="transmembrane region" description="Helical" evidence="9">
    <location>
        <begin position="1366"/>
        <end position="1389"/>
    </location>
</feature>
<feature type="domain" description="TRPM SLOG" evidence="11">
    <location>
        <begin position="379"/>
        <end position="659"/>
    </location>
</feature>
<evidence type="ECO:0000313" key="13">
    <source>
        <dbReference type="EMBL" id="ESO89164.1"/>
    </source>
</evidence>